<comment type="caution">
    <text evidence="2">The sequence shown here is derived from an EMBL/GenBank/DDBJ whole genome shotgun (WGS) entry which is preliminary data.</text>
</comment>
<dbReference type="EMBL" id="JBHRXK010000001">
    <property type="protein sequence ID" value="MFC3549423.1"/>
    <property type="molecule type" value="Genomic_DNA"/>
</dbReference>
<dbReference type="PANTHER" id="PTHR30461:SF23">
    <property type="entry name" value="DNA RECOMBINASE-RELATED"/>
    <property type="match status" value="1"/>
</dbReference>
<dbReference type="Pfam" id="PF00239">
    <property type="entry name" value="Resolvase"/>
    <property type="match status" value="1"/>
</dbReference>
<dbReference type="SMART" id="SM00857">
    <property type="entry name" value="Resolvase"/>
    <property type="match status" value="1"/>
</dbReference>
<dbReference type="InterPro" id="IPR036162">
    <property type="entry name" value="Resolvase-like_N_sf"/>
</dbReference>
<keyword evidence="3" id="KW-1185">Reference proteome</keyword>
<dbReference type="CDD" id="cd00338">
    <property type="entry name" value="Ser_Recombinase"/>
    <property type="match status" value="1"/>
</dbReference>
<dbReference type="SUPFAM" id="SSF53041">
    <property type="entry name" value="Resolvase-like"/>
    <property type="match status" value="1"/>
</dbReference>
<dbReference type="InterPro" id="IPR006119">
    <property type="entry name" value="Resolv_N"/>
</dbReference>
<organism evidence="2 3">
    <name type="scientific">Lysobacter cavernae</name>
    <dbReference type="NCBI Taxonomy" id="1685901"/>
    <lineage>
        <taxon>Bacteria</taxon>
        <taxon>Pseudomonadati</taxon>
        <taxon>Pseudomonadota</taxon>
        <taxon>Gammaproteobacteria</taxon>
        <taxon>Lysobacterales</taxon>
        <taxon>Lysobacteraceae</taxon>
        <taxon>Lysobacter</taxon>
    </lineage>
</organism>
<evidence type="ECO:0000313" key="2">
    <source>
        <dbReference type="EMBL" id="MFC3549423.1"/>
    </source>
</evidence>
<dbReference type="PANTHER" id="PTHR30461">
    <property type="entry name" value="DNA-INVERTASE FROM LAMBDOID PROPHAGE"/>
    <property type="match status" value="1"/>
</dbReference>
<accession>A0ABV7RJZ3</accession>
<proteinExistence type="predicted"/>
<evidence type="ECO:0000259" key="1">
    <source>
        <dbReference type="SMART" id="SM00857"/>
    </source>
</evidence>
<feature type="domain" description="Resolvase/invertase-type recombinase catalytic" evidence="1">
    <location>
        <begin position="8"/>
        <end position="155"/>
    </location>
</feature>
<protein>
    <submittedName>
        <fullName evidence="2">Recombinase family protein</fullName>
    </submittedName>
</protein>
<dbReference type="Gene3D" id="3.40.50.1390">
    <property type="entry name" value="Resolvase, N-terminal catalytic domain"/>
    <property type="match status" value="1"/>
</dbReference>
<sequence length="519" mass="57211">MSMKNYTAALYLRSSKDRKDVSPDAQRRALLELAKARGLTVVEEFVDAVESGKDENRPGFQKLIKAVRNPARGWSTVLLHDTSRLSRRRVISLIFEEIDCKNNGVTVVYKTLPEVDPLTEIVLKSVMVAWDEYHSISSKQKGLAGMSENVQAGFRAGGRAPTGYVLRKIPTGAIREGEAVTKSVLEPDPSVADAMAIYLRDRAAGESRLRAKRKARLTDMKDSTLISIEWNALVYAGHTVWNVHAERQGGTYVGGTKRRPRSEWVIKRDTHTALITDEEAERILGRLERKAKARATEAAEQRDRDSSALLGGILFAPDGSKWWAETDRYRWERNGKARSISKASIDAQVIDQVLEDLASPGFAPALVHATRASLASDTDPAALRRISAEVTELATQISRAMDLAVQLSDPAPALRKVEELERKRAERAEQLQHLEAEAERAAWISKVGVTEVARMIAGIAADAKEAGRGELLRPVIISIVDRVEVDPQTLSGGICYRLATPESGVKLASPRGFEPRSLP</sequence>
<name>A0ABV7RJZ3_9GAMM</name>
<dbReference type="Gene3D" id="3.90.1750.20">
    <property type="entry name" value="Putative Large Serine Recombinase, Chain B, Domain 2"/>
    <property type="match status" value="1"/>
</dbReference>
<evidence type="ECO:0000313" key="3">
    <source>
        <dbReference type="Proteomes" id="UP001595740"/>
    </source>
</evidence>
<dbReference type="Proteomes" id="UP001595740">
    <property type="component" value="Unassembled WGS sequence"/>
</dbReference>
<reference evidence="3" key="1">
    <citation type="journal article" date="2019" name="Int. J. Syst. Evol. Microbiol.">
        <title>The Global Catalogue of Microorganisms (GCM) 10K type strain sequencing project: providing services to taxonomists for standard genome sequencing and annotation.</title>
        <authorList>
            <consortium name="The Broad Institute Genomics Platform"/>
            <consortium name="The Broad Institute Genome Sequencing Center for Infectious Disease"/>
            <person name="Wu L."/>
            <person name="Ma J."/>
        </authorList>
    </citation>
    <scope>NUCLEOTIDE SEQUENCE [LARGE SCALE GENOMIC DNA]</scope>
    <source>
        <strain evidence="3">KCTC 42875</strain>
    </source>
</reference>
<dbReference type="InterPro" id="IPR038109">
    <property type="entry name" value="DNA_bind_recomb_sf"/>
</dbReference>
<dbReference type="InterPro" id="IPR050639">
    <property type="entry name" value="SSR_resolvase"/>
</dbReference>
<gene>
    <name evidence="2" type="ORF">ACFOLC_00165</name>
</gene>